<dbReference type="Proteomes" id="UP001608902">
    <property type="component" value="Unassembled WGS sequence"/>
</dbReference>
<feature type="domain" description="START" evidence="13">
    <location>
        <begin position="75"/>
        <end position="262"/>
    </location>
</feature>
<feature type="compositionally biased region" description="Basic and acidic residues" evidence="12">
    <location>
        <begin position="302"/>
        <end position="311"/>
    </location>
</feature>
<evidence type="ECO:0000313" key="14">
    <source>
        <dbReference type="EMBL" id="MFH4980617.1"/>
    </source>
</evidence>
<evidence type="ECO:0000259" key="13">
    <source>
        <dbReference type="PROSITE" id="PS50848"/>
    </source>
</evidence>
<dbReference type="GO" id="GO:0005829">
    <property type="term" value="C:cytosol"/>
    <property type="evidence" value="ECO:0007669"/>
    <property type="project" value="UniProtKB-ARBA"/>
</dbReference>
<evidence type="ECO:0000256" key="10">
    <source>
        <dbReference type="ARBA" id="ARBA00077188"/>
    </source>
</evidence>
<dbReference type="AlphaFoldDB" id="A0ABD6EVL8"/>
<keyword evidence="5" id="KW-0007">Acetylation</keyword>
<evidence type="ECO:0000313" key="15">
    <source>
        <dbReference type="Proteomes" id="UP001608902"/>
    </source>
</evidence>
<evidence type="ECO:0000256" key="12">
    <source>
        <dbReference type="SAM" id="MobiDB-lite"/>
    </source>
</evidence>
<feature type="compositionally biased region" description="Polar residues" evidence="12">
    <location>
        <begin position="326"/>
        <end position="340"/>
    </location>
</feature>
<evidence type="ECO:0000256" key="5">
    <source>
        <dbReference type="ARBA" id="ARBA00022990"/>
    </source>
</evidence>
<feature type="region of interest" description="Disordered" evidence="12">
    <location>
        <begin position="290"/>
        <end position="349"/>
    </location>
</feature>
<organism evidence="14 15">
    <name type="scientific">Gnathostoma spinigerum</name>
    <dbReference type="NCBI Taxonomy" id="75299"/>
    <lineage>
        <taxon>Eukaryota</taxon>
        <taxon>Metazoa</taxon>
        <taxon>Ecdysozoa</taxon>
        <taxon>Nematoda</taxon>
        <taxon>Chromadorea</taxon>
        <taxon>Rhabditida</taxon>
        <taxon>Spirurina</taxon>
        <taxon>Gnathostomatomorpha</taxon>
        <taxon>Gnathostomatoidea</taxon>
        <taxon>Gnathostomatidae</taxon>
        <taxon>Gnathostoma</taxon>
    </lineage>
</organism>
<comment type="caution">
    <text evidence="14">The sequence shown here is derived from an EMBL/GenBank/DDBJ whole genome shotgun (WGS) entry which is preliminary data.</text>
</comment>
<evidence type="ECO:0000256" key="2">
    <source>
        <dbReference type="ARBA" id="ARBA00022448"/>
    </source>
</evidence>
<evidence type="ECO:0000256" key="3">
    <source>
        <dbReference type="ARBA" id="ARBA00022490"/>
    </source>
</evidence>
<protein>
    <recommendedName>
        <fullName evidence="9">Phosphatidylcholine transfer protein</fullName>
    </recommendedName>
    <alternativeName>
        <fullName evidence="11">START domain-containing protein 2</fullName>
    </alternativeName>
    <alternativeName>
        <fullName evidence="10">StAR-related lipid transfer protein 2</fullName>
    </alternativeName>
</protein>
<dbReference type="GO" id="GO:0006869">
    <property type="term" value="P:lipid transport"/>
    <property type="evidence" value="ECO:0007669"/>
    <property type="project" value="UniProtKB-KW"/>
</dbReference>
<comment type="subcellular location">
    <subcellularLocation>
        <location evidence="1">Cytoplasm</location>
    </subcellularLocation>
</comment>
<dbReference type="PANTHER" id="PTHR19308">
    <property type="entry name" value="PHOSPHATIDYLCHOLINE TRANSFER PROTEIN"/>
    <property type="match status" value="1"/>
</dbReference>
<evidence type="ECO:0000256" key="7">
    <source>
        <dbReference type="ARBA" id="ARBA00023121"/>
    </source>
</evidence>
<dbReference type="InterPro" id="IPR002913">
    <property type="entry name" value="START_lipid-bd_dom"/>
</dbReference>
<keyword evidence="3" id="KW-0963">Cytoplasm</keyword>
<keyword evidence="4" id="KW-0597">Phosphoprotein</keyword>
<sequence>MFRRTTLFGIFWRFYRVGQFRLLNSSSFRSHFRYWLRWRPQLLVALTAGFSFQESGIQDHAEQPEYDENGEQTFGWETIYDECNMKVLRKPLRETGLYEYRCSGVYRDITPRDFIDAQLDIDYRKKWDCNIVDLELLYSDDETNSEVIRWISKFPYPMYPREYVYLRRRYIDYERRCVTIASSSVPSDVVPVSGNYVRVEEYRSSMIVKAHGKFDEKGLDFILVYYDNPESNIPRYAYNWILTQSGPYFLKQVHAAALELERQRNAKQEETNESLVGSVFVDECDVFSETEMSAGDEEEEDVKGTTNEEKNTQSAVNLKSEDEITGKTSAIRSSAPSAYENSMLDLSVW</sequence>
<reference evidence="14 15" key="1">
    <citation type="submission" date="2024-08" db="EMBL/GenBank/DDBJ databases">
        <title>Gnathostoma spinigerum genome.</title>
        <authorList>
            <person name="Gonzalez-Bertolin B."/>
            <person name="Monzon S."/>
            <person name="Zaballos A."/>
            <person name="Jimenez P."/>
            <person name="Dekumyoy P."/>
            <person name="Varona S."/>
            <person name="Cuesta I."/>
            <person name="Sumanam S."/>
            <person name="Adisakwattana P."/>
            <person name="Gasser R.B."/>
            <person name="Hernandez-Gonzalez A."/>
            <person name="Young N.D."/>
            <person name="Perteguer M.J."/>
        </authorList>
    </citation>
    <scope>NUCLEOTIDE SEQUENCE [LARGE SCALE GENOMIC DNA]</scope>
    <source>
        <strain evidence="14">AL3</strain>
        <tissue evidence="14">Liver</tissue>
    </source>
</reference>
<keyword evidence="2" id="KW-0813">Transport</keyword>
<evidence type="ECO:0000256" key="4">
    <source>
        <dbReference type="ARBA" id="ARBA00022553"/>
    </source>
</evidence>
<keyword evidence="7" id="KW-0446">Lipid-binding</keyword>
<evidence type="ECO:0000256" key="11">
    <source>
        <dbReference type="ARBA" id="ARBA00079049"/>
    </source>
</evidence>
<comment type="subunit">
    <text evidence="8">Interacts with ACOT13/THEM2.</text>
</comment>
<dbReference type="SMART" id="SM00234">
    <property type="entry name" value="START"/>
    <property type="match status" value="1"/>
</dbReference>
<dbReference type="Gene3D" id="3.30.530.20">
    <property type="match status" value="1"/>
</dbReference>
<evidence type="ECO:0000256" key="8">
    <source>
        <dbReference type="ARBA" id="ARBA00063535"/>
    </source>
</evidence>
<evidence type="ECO:0000256" key="1">
    <source>
        <dbReference type="ARBA" id="ARBA00004496"/>
    </source>
</evidence>
<dbReference type="InterPro" id="IPR023393">
    <property type="entry name" value="START-like_dom_sf"/>
</dbReference>
<dbReference type="FunFam" id="3.30.530.20:FF:000017">
    <property type="entry name" value="Phosphatidylcholine transfer protein, putative"/>
    <property type="match status" value="1"/>
</dbReference>
<proteinExistence type="predicted"/>
<feature type="compositionally biased region" description="Acidic residues" evidence="12">
    <location>
        <begin position="290"/>
        <end position="301"/>
    </location>
</feature>
<accession>A0ABD6EVL8</accession>
<keyword evidence="6" id="KW-0445">Lipid transport</keyword>
<dbReference type="GO" id="GO:0008289">
    <property type="term" value="F:lipid binding"/>
    <property type="evidence" value="ECO:0007669"/>
    <property type="project" value="UniProtKB-KW"/>
</dbReference>
<gene>
    <name evidence="14" type="ORF">AB6A40_007326</name>
</gene>
<evidence type="ECO:0000256" key="9">
    <source>
        <dbReference type="ARBA" id="ARBA00069061"/>
    </source>
</evidence>
<dbReference type="Pfam" id="PF01852">
    <property type="entry name" value="START"/>
    <property type="match status" value="1"/>
</dbReference>
<dbReference type="PROSITE" id="PS50848">
    <property type="entry name" value="START"/>
    <property type="match status" value="1"/>
</dbReference>
<dbReference type="PANTHER" id="PTHR19308:SF8">
    <property type="entry name" value="STAR-RELATED LIPID TRANSFER PROTEIN 7, MITOCHONDRIAL"/>
    <property type="match status" value="1"/>
</dbReference>
<dbReference type="InterPro" id="IPR051213">
    <property type="entry name" value="START_lipid_transfer"/>
</dbReference>
<evidence type="ECO:0000256" key="6">
    <source>
        <dbReference type="ARBA" id="ARBA00023055"/>
    </source>
</evidence>
<dbReference type="SUPFAM" id="SSF55961">
    <property type="entry name" value="Bet v1-like"/>
    <property type="match status" value="1"/>
</dbReference>
<keyword evidence="15" id="KW-1185">Reference proteome</keyword>
<name>A0ABD6EVL8_9BILA</name>
<dbReference type="EMBL" id="JBGFUD010005813">
    <property type="protein sequence ID" value="MFH4980617.1"/>
    <property type="molecule type" value="Genomic_DNA"/>
</dbReference>